<dbReference type="EC" id="6.1.1.16" evidence="13"/>
<evidence type="ECO:0000256" key="8">
    <source>
        <dbReference type="ARBA" id="ARBA00022833"/>
    </source>
</evidence>
<keyword evidence="8 13" id="KW-0862">Zinc</keyword>
<keyword evidence="7 13" id="KW-0547">Nucleotide-binding</keyword>
<dbReference type="PRINTS" id="PR00983">
    <property type="entry name" value="TRNASYNTHCYS"/>
</dbReference>
<evidence type="ECO:0000256" key="2">
    <source>
        <dbReference type="ARBA" id="ARBA00005594"/>
    </source>
</evidence>
<evidence type="ECO:0000256" key="4">
    <source>
        <dbReference type="ARBA" id="ARBA00022490"/>
    </source>
</evidence>
<dbReference type="InterPro" id="IPR009080">
    <property type="entry name" value="tRNAsynth_Ia_anticodon-bd"/>
</dbReference>
<evidence type="ECO:0000256" key="3">
    <source>
        <dbReference type="ARBA" id="ARBA00011245"/>
    </source>
</evidence>
<gene>
    <name evidence="13 15" type="primary">cysS</name>
    <name evidence="15" type="ORF">LMG32879_002804</name>
</gene>
<name>A0AA35UK89_9PROT</name>
<feature type="binding site" evidence="13">
    <location>
        <position position="249"/>
    </location>
    <ligand>
        <name>Zn(2+)</name>
        <dbReference type="ChEBI" id="CHEBI:29105"/>
    </ligand>
</feature>
<dbReference type="GO" id="GO:0008270">
    <property type="term" value="F:zinc ion binding"/>
    <property type="evidence" value="ECO:0007669"/>
    <property type="project" value="UniProtKB-UniRule"/>
</dbReference>
<keyword evidence="11 13" id="KW-0030">Aminoacyl-tRNA synthetase</keyword>
<protein>
    <recommendedName>
        <fullName evidence="13">Cysteine--tRNA ligase</fullName>
        <ecNumber evidence="13">6.1.1.16</ecNumber>
    </recommendedName>
    <alternativeName>
        <fullName evidence="13">Cysteinyl-tRNA synthetase</fullName>
        <shortName evidence="13">CysRS</shortName>
    </alternativeName>
</protein>
<evidence type="ECO:0000256" key="1">
    <source>
        <dbReference type="ARBA" id="ARBA00004496"/>
    </source>
</evidence>
<dbReference type="Pfam" id="PF01406">
    <property type="entry name" value="tRNA-synt_1e"/>
    <property type="match status" value="1"/>
</dbReference>
<keyword evidence="9 13" id="KW-0067">ATP-binding</keyword>
<feature type="binding site" evidence="13">
    <location>
        <position position="281"/>
    </location>
    <ligand>
        <name>ATP</name>
        <dbReference type="ChEBI" id="CHEBI:30616"/>
    </ligand>
</feature>
<feature type="short sequence motif" description="'HIGH' region" evidence="13">
    <location>
        <begin position="42"/>
        <end position="52"/>
    </location>
</feature>
<dbReference type="InterPro" id="IPR015273">
    <property type="entry name" value="Cys-tRNA-synt_Ia_DALR"/>
</dbReference>
<keyword evidence="4 13" id="KW-0963">Cytoplasm</keyword>
<dbReference type="Gene3D" id="3.40.50.620">
    <property type="entry name" value="HUPs"/>
    <property type="match status" value="1"/>
</dbReference>
<evidence type="ECO:0000256" key="6">
    <source>
        <dbReference type="ARBA" id="ARBA00022723"/>
    </source>
</evidence>
<keyword evidence="10 13" id="KW-0648">Protein biosynthesis</keyword>
<proteinExistence type="inferred from homology"/>
<accession>A0AA35UK89</accession>
<feature type="short sequence motif" description="'KMSKS' region" evidence="13">
    <location>
        <begin position="278"/>
        <end position="282"/>
    </location>
</feature>
<evidence type="ECO:0000256" key="12">
    <source>
        <dbReference type="ARBA" id="ARBA00047398"/>
    </source>
</evidence>
<reference evidence="15" key="1">
    <citation type="submission" date="2023-03" db="EMBL/GenBank/DDBJ databases">
        <authorList>
            <person name="Cleenwerck I."/>
        </authorList>
    </citation>
    <scope>NUCLEOTIDE SEQUENCE</scope>
    <source>
        <strain evidence="15">LMG 32879</strain>
    </source>
</reference>
<dbReference type="PANTHER" id="PTHR10890:SF3">
    <property type="entry name" value="CYSTEINE--TRNA LIGASE, CYTOPLASMIC"/>
    <property type="match status" value="1"/>
</dbReference>
<dbReference type="Proteomes" id="UP001176960">
    <property type="component" value="Unassembled WGS sequence"/>
</dbReference>
<evidence type="ECO:0000256" key="9">
    <source>
        <dbReference type="ARBA" id="ARBA00022840"/>
    </source>
</evidence>
<keyword evidence="5 13" id="KW-0436">Ligase</keyword>
<dbReference type="Pfam" id="PF09190">
    <property type="entry name" value="DALR_2"/>
    <property type="match status" value="1"/>
</dbReference>
<dbReference type="GO" id="GO:0004817">
    <property type="term" value="F:cysteine-tRNA ligase activity"/>
    <property type="evidence" value="ECO:0007669"/>
    <property type="project" value="UniProtKB-UniRule"/>
</dbReference>
<dbReference type="NCBIfam" id="TIGR00435">
    <property type="entry name" value="cysS"/>
    <property type="match status" value="1"/>
</dbReference>
<comment type="catalytic activity">
    <reaction evidence="12 13">
        <text>tRNA(Cys) + L-cysteine + ATP = L-cysteinyl-tRNA(Cys) + AMP + diphosphate</text>
        <dbReference type="Rhea" id="RHEA:17773"/>
        <dbReference type="Rhea" id="RHEA-COMP:9661"/>
        <dbReference type="Rhea" id="RHEA-COMP:9679"/>
        <dbReference type="ChEBI" id="CHEBI:30616"/>
        <dbReference type="ChEBI" id="CHEBI:33019"/>
        <dbReference type="ChEBI" id="CHEBI:35235"/>
        <dbReference type="ChEBI" id="CHEBI:78442"/>
        <dbReference type="ChEBI" id="CHEBI:78517"/>
        <dbReference type="ChEBI" id="CHEBI:456215"/>
        <dbReference type="EC" id="6.1.1.16"/>
    </reaction>
</comment>
<feature type="binding site" evidence="13">
    <location>
        <position position="40"/>
    </location>
    <ligand>
        <name>Zn(2+)</name>
        <dbReference type="ChEBI" id="CHEBI:29105"/>
    </ligand>
</feature>
<dbReference type="InterPro" id="IPR015803">
    <property type="entry name" value="Cys-tRNA-ligase"/>
</dbReference>
<evidence type="ECO:0000259" key="14">
    <source>
        <dbReference type="SMART" id="SM00840"/>
    </source>
</evidence>
<evidence type="ECO:0000256" key="11">
    <source>
        <dbReference type="ARBA" id="ARBA00023146"/>
    </source>
</evidence>
<keyword evidence="6 13" id="KW-0479">Metal-binding</keyword>
<dbReference type="InterPro" id="IPR032678">
    <property type="entry name" value="tRNA-synt_1_cat_dom"/>
</dbReference>
<comment type="subcellular location">
    <subcellularLocation>
        <location evidence="1 13">Cytoplasm</location>
    </subcellularLocation>
</comment>
<dbReference type="Gene3D" id="1.20.120.1910">
    <property type="entry name" value="Cysteine-tRNA ligase, C-terminal anti-codon recognition domain"/>
    <property type="match status" value="1"/>
</dbReference>
<comment type="similarity">
    <text evidence="2 13">Belongs to the class-I aminoacyl-tRNA synthetase family.</text>
</comment>
<dbReference type="GO" id="GO:0005524">
    <property type="term" value="F:ATP binding"/>
    <property type="evidence" value="ECO:0007669"/>
    <property type="project" value="UniProtKB-UniRule"/>
</dbReference>
<feature type="domain" description="Cysteinyl-tRNA synthetase class Ia DALR" evidence="14">
    <location>
        <begin position="354"/>
        <end position="413"/>
    </location>
</feature>
<dbReference type="PANTHER" id="PTHR10890">
    <property type="entry name" value="CYSTEINYL-TRNA SYNTHETASE"/>
    <property type="match status" value="1"/>
</dbReference>
<dbReference type="SUPFAM" id="SSF52374">
    <property type="entry name" value="Nucleotidylyl transferase"/>
    <property type="match status" value="1"/>
</dbReference>
<dbReference type="EMBL" id="CATKSH010000028">
    <property type="protein sequence ID" value="CAI9121948.1"/>
    <property type="molecule type" value="Genomic_DNA"/>
</dbReference>
<feature type="binding site" evidence="13">
    <location>
        <position position="220"/>
    </location>
    <ligand>
        <name>Zn(2+)</name>
        <dbReference type="ChEBI" id="CHEBI:29105"/>
    </ligand>
</feature>
<evidence type="ECO:0000313" key="15">
    <source>
        <dbReference type="EMBL" id="CAI9121948.1"/>
    </source>
</evidence>
<dbReference type="CDD" id="cd00672">
    <property type="entry name" value="CysRS_core"/>
    <property type="match status" value="1"/>
</dbReference>
<evidence type="ECO:0000256" key="5">
    <source>
        <dbReference type="ARBA" id="ARBA00022598"/>
    </source>
</evidence>
<dbReference type="RefSeq" id="WP_289843825.1">
    <property type="nucleotide sequence ID" value="NZ_CATKSH010000028.1"/>
</dbReference>
<comment type="caution">
    <text evidence="15">The sequence shown here is derived from an EMBL/GenBank/DDBJ whole genome shotgun (WGS) entry which is preliminary data.</text>
</comment>
<dbReference type="FunFam" id="3.40.50.620:FF:000068">
    <property type="entry name" value="Cysteine--tRNA ligase"/>
    <property type="match status" value="1"/>
</dbReference>
<dbReference type="AlphaFoldDB" id="A0AA35UK89"/>
<dbReference type="SMART" id="SM00840">
    <property type="entry name" value="DALR_2"/>
    <property type="match status" value="1"/>
</dbReference>
<organism evidence="15 16">
    <name type="scientific">Brytella acorum</name>
    <dbReference type="NCBI Taxonomy" id="2959299"/>
    <lineage>
        <taxon>Bacteria</taxon>
        <taxon>Pseudomonadati</taxon>
        <taxon>Pseudomonadota</taxon>
        <taxon>Alphaproteobacteria</taxon>
        <taxon>Acetobacterales</taxon>
        <taxon>Acetobacteraceae</taxon>
        <taxon>Brytella</taxon>
    </lineage>
</organism>
<sequence length="479" mass="53119">MTQTGDGEKNAHPLRLTNTLSGSKQIFIPRDPNRVTMYVCGPTVYNYAHLGNARSAVVFDLLYRILRLTYGHVLYARNFTDVDDKINAEAVRTGQPISAITDRFISAYHADMAALGVLRPDFEPRVTEHLSDIIALIDRLLEAGYAYQAAGHVLFHVPSFADYGRLSGRSREDVIAGARVEVAPFKRDPADFVLWKPSSDDLPGWESPWGRGRPGWHIECSAMTEHCLGLPIDLHGGGQDLIFPHHENEIAQSISARSGAAYCDFWVHNGFVTVEGRKMSKSLGNVVLVHDLLEHHDGQTIRFALLSAHYRQPLDWSGRLLAEADRTLSRLKRLLTDTAAPDDEDTVESIGHNPVALALEDDLNTPSALSALFGIARKLRHTDPGGKRTRLRHELVAALSLLGFDLESDGVEIRCHHGTNVTHDAVVADMVAQRDAARCRKDYEEADRLRAALQAQGVVLDDTHEGTRWTMTRSSSDHP</sequence>
<dbReference type="SUPFAM" id="SSF47323">
    <property type="entry name" value="Anticodon-binding domain of a subclass of class I aminoacyl-tRNA synthetases"/>
    <property type="match status" value="1"/>
</dbReference>
<dbReference type="GO" id="GO:0006423">
    <property type="term" value="P:cysteinyl-tRNA aminoacylation"/>
    <property type="evidence" value="ECO:0007669"/>
    <property type="project" value="UniProtKB-UniRule"/>
</dbReference>
<dbReference type="InterPro" id="IPR024909">
    <property type="entry name" value="Cys-tRNA/MSH_ligase"/>
</dbReference>
<comment type="subunit">
    <text evidence="3 13">Monomer.</text>
</comment>
<evidence type="ECO:0000256" key="13">
    <source>
        <dbReference type="HAMAP-Rule" id="MF_00041"/>
    </source>
</evidence>
<keyword evidence="16" id="KW-1185">Reference proteome</keyword>
<dbReference type="GO" id="GO:0005829">
    <property type="term" value="C:cytosol"/>
    <property type="evidence" value="ECO:0007669"/>
    <property type="project" value="TreeGrafter"/>
</dbReference>
<dbReference type="HAMAP" id="MF_00041">
    <property type="entry name" value="Cys_tRNA_synth"/>
    <property type="match status" value="1"/>
</dbReference>
<evidence type="ECO:0000256" key="10">
    <source>
        <dbReference type="ARBA" id="ARBA00022917"/>
    </source>
</evidence>
<evidence type="ECO:0000256" key="7">
    <source>
        <dbReference type="ARBA" id="ARBA00022741"/>
    </source>
</evidence>
<evidence type="ECO:0000313" key="16">
    <source>
        <dbReference type="Proteomes" id="UP001176960"/>
    </source>
</evidence>
<dbReference type="InterPro" id="IPR014729">
    <property type="entry name" value="Rossmann-like_a/b/a_fold"/>
</dbReference>
<comment type="cofactor">
    <cofactor evidence="13">
        <name>Zn(2+)</name>
        <dbReference type="ChEBI" id="CHEBI:29105"/>
    </cofactor>
    <text evidence="13">Binds 1 zinc ion per subunit.</text>
</comment>
<feature type="binding site" evidence="13">
    <location>
        <position position="245"/>
    </location>
    <ligand>
        <name>Zn(2+)</name>
        <dbReference type="ChEBI" id="CHEBI:29105"/>
    </ligand>
</feature>